<keyword evidence="3" id="KW-1185">Reference proteome</keyword>
<keyword evidence="1" id="KW-0812">Transmembrane</keyword>
<dbReference type="EMBL" id="JAULSY010000181">
    <property type="protein sequence ID" value="KAK0659489.1"/>
    <property type="molecule type" value="Genomic_DNA"/>
</dbReference>
<name>A0AA39YVQ9_9PEZI</name>
<protein>
    <submittedName>
        <fullName evidence="2">Uncharacterized protein</fullName>
    </submittedName>
</protein>
<gene>
    <name evidence="2" type="ORF">QBC41DRAFT_331442</name>
</gene>
<keyword evidence="1" id="KW-1133">Transmembrane helix</keyword>
<organism evidence="2 3">
    <name type="scientific">Cercophora samala</name>
    <dbReference type="NCBI Taxonomy" id="330535"/>
    <lineage>
        <taxon>Eukaryota</taxon>
        <taxon>Fungi</taxon>
        <taxon>Dikarya</taxon>
        <taxon>Ascomycota</taxon>
        <taxon>Pezizomycotina</taxon>
        <taxon>Sordariomycetes</taxon>
        <taxon>Sordariomycetidae</taxon>
        <taxon>Sordariales</taxon>
        <taxon>Lasiosphaeriaceae</taxon>
        <taxon>Cercophora</taxon>
    </lineage>
</organism>
<reference evidence="2" key="1">
    <citation type="submission" date="2023-06" db="EMBL/GenBank/DDBJ databases">
        <title>Genome-scale phylogeny and comparative genomics of the fungal order Sordariales.</title>
        <authorList>
            <consortium name="Lawrence Berkeley National Laboratory"/>
            <person name="Hensen N."/>
            <person name="Bonometti L."/>
            <person name="Westerberg I."/>
            <person name="Brannstrom I.O."/>
            <person name="Guillou S."/>
            <person name="Cros-Aarteil S."/>
            <person name="Calhoun S."/>
            <person name="Haridas S."/>
            <person name="Kuo A."/>
            <person name="Mondo S."/>
            <person name="Pangilinan J."/>
            <person name="Riley R."/>
            <person name="Labutti K."/>
            <person name="Andreopoulos B."/>
            <person name="Lipzen A."/>
            <person name="Chen C."/>
            <person name="Yanf M."/>
            <person name="Daum C."/>
            <person name="Ng V."/>
            <person name="Clum A."/>
            <person name="Steindorff A."/>
            <person name="Ohm R."/>
            <person name="Martin F."/>
            <person name="Silar P."/>
            <person name="Natvig D."/>
            <person name="Lalanne C."/>
            <person name="Gautier V."/>
            <person name="Ament-Velasquez S.L."/>
            <person name="Kruys A."/>
            <person name="Hutchinson M.I."/>
            <person name="Powell A.J."/>
            <person name="Barry K."/>
            <person name="Miller A.N."/>
            <person name="Grigoriev I.V."/>
            <person name="Debuchy R."/>
            <person name="Gladieux P."/>
            <person name="Thoren M.H."/>
            <person name="Johannesson H."/>
        </authorList>
    </citation>
    <scope>NUCLEOTIDE SEQUENCE</scope>
    <source>
        <strain evidence="2">CBS 307.81</strain>
    </source>
</reference>
<comment type="caution">
    <text evidence="2">The sequence shown here is derived from an EMBL/GenBank/DDBJ whole genome shotgun (WGS) entry which is preliminary data.</text>
</comment>
<sequence>MCGVWAQAHSFIALLFFILQSPPFTYITMRMNCNTAVKVRPVRLVWTMTMQSRSINRLLGTWTGAWEWLP</sequence>
<accession>A0AA39YVQ9</accession>
<proteinExistence type="predicted"/>
<dbReference type="Proteomes" id="UP001174997">
    <property type="component" value="Unassembled WGS sequence"/>
</dbReference>
<evidence type="ECO:0000313" key="2">
    <source>
        <dbReference type="EMBL" id="KAK0659489.1"/>
    </source>
</evidence>
<keyword evidence="1" id="KW-0472">Membrane</keyword>
<dbReference type="AlphaFoldDB" id="A0AA39YVQ9"/>
<evidence type="ECO:0000313" key="3">
    <source>
        <dbReference type="Proteomes" id="UP001174997"/>
    </source>
</evidence>
<feature type="transmembrane region" description="Helical" evidence="1">
    <location>
        <begin position="6"/>
        <end position="28"/>
    </location>
</feature>
<evidence type="ECO:0000256" key="1">
    <source>
        <dbReference type="SAM" id="Phobius"/>
    </source>
</evidence>